<evidence type="ECO:0000256" key="2">
    <source>
        <dbReference type="SAM" id="MobiDB-lite"/>
    </source>
</evidence>
<accession>A0ABR3EL43</accession>
<gene>
    <name evidence="3" type="ORF">V5O48_018466</name>
</gene>
<dbReference type="Proteomes" id="UP001465976">
    <property type="component" value="Unassembled WGS sequence"/>
</dbReference>
<proteinExistence type="predicted"/>
<feature type="compositionally biased region" description="Basic residues" evidence="2">
    <location>
        <begin position="13"/>
        <end position="28"/>
    </location>
</feature>
<feature type="compositionally biased region" description="Polar residues" evidence="2">
    <location>
        <begin position="1"/>
        <end position="12"/>
    </location>
</feature>
<evidence type="ECO:0000313" key="3">
    <source>
        <dbReference type="EMBL" id="KAL0563599.1"/>
    </source>
</evidence>
<name>A0ABR3EL43_9AGAR</name>
<sequence>MDSNVSFSSRQTSKLRNRRGHPNSRHPPKGLGPKDRELAAVKATLEHLQNENRHLTELARSESERAELQTLQHANVEMRKTLRVQEMIHAAQIAQQREEYGDVRKQLLDEHDAKLREVNAELGDIKSRLEVSEHAAVRLMDQVLEQRTVMKAKDMEASHTLQLTKDNFQAVIGKYEKMVQCLNKTAKKAEEALGYQLADYEGRLAESQRQIWELVEMIRRMFHNCQDLTKSWSDRMHSSTLSGERMKS</sequence>
<comment type="caution">
    <text evidence="3">The sequence shown here is derived from an EMBL/GenBank/DDBJ whole genome shotgun (WGS) entry which is preliminary data.</text>
</comment>
<feature type="coiled-coil region" evidence="1">
    <location>
        <begin position="38"/>
        <end position="65"/>
    </location>
</feature>
<protein>
    <recommendedName>
        <fullName evidence="5">Coiled-coil domain-containing protein 153</fullName>
    </recommendedName>
</protein>
<dbReference type="EMBL" id="JBAHYK010003365">
    <property type="protein sequence ID" value="KAL0563599.1"/>
    <property type="molecule type" value="Genomic_DNA"/>
</dbReference>
<feature type="region of interest" description="Disordered" evidence="2">
    <location>
        <begin position="1"/>
        <end position="35"/>
    </location>
</feature>
<keyword evidence="4" id="KW-1185">Reference proteome</keyword>
<reference evidence="3 4" key="1">
    <citation type="submission" date="2024-02" db="EMBL/GenBank/DDBJ databases">
        <title>A draft genome for the cacao thread blight pathogen Marasmius crinis-equi.</title>
        <authorList>
            <person name="Cohen S.P."/>
            <person name="Baruah I.K."/>
            <person name="Amoako-Attah I."/>
            <person name="Bukari Y."/>
            <person name="Meinhardt L.W."/>
            <person name="Bailey B.A."/>
        </authorList>
    </citation>
    <scope>NUCLEOTIDE SEQUENCE [LARGE SCALE GENOMIC DNA]</scope>
    <source>
        <strain evidence="3 4">GH-76</strain>
    </source>
</reference>
<evidence type="ECO:0000313" key="4">
    <source>
        <dbReference type="Proteomes" id="UP001465976"/>
    </source>
</evidence>
<evidence type="ECO:0000256" key="1">
    <source>
        <dbReference type="SAM" id="Coils"/>
    </source>
</evidence>
<evidence type="ECO:0008006" key="5">
    <source>
        <dbReference type="Google" id="ProtNLM"/>
    </source>
</evidence>
<organism evidence="3 4">
    <name type="scientific">Marasmius crinis-equi</name>
    <dbReference type="NCBI Taxonomy" id="585013"/>
    <lineage>
        <taxon>Eukaryota</taxon>
        <taxon>Fungi</taxon>
        <taxon>Dikarya</taxon>
        <taxon>Basidiomycota</taxon>
        <taxon>Agaricomycotina</taxon>
        <taxon>Agaricomycetes</taxon>
        <taxon>Agaricomycetidae</taxon>
        <taxon>Agaricales</taxon>
        <taxon>Marasmiineae</taxon>
        <taxon>Marasmiaceae</taxon>
        <taxon>Marasmius</taxon>
    </lineage>
</organism>
<keyword evidence="1" id="KW-0175">Coiled coil</keyword>